<keyword evidence="3" id="KW-1185">Reference proteome</keyword>
<dbReference type="RefSeq" id="WP_140000881.1">
    <property type="nucleotide sequence ID" value="NZ_VFJE01000054.1"/>
</dbReference>
<feature type="transmembrane region" description="Helical" evidence="1">
    <location>
        <begin position="153"/>
        <end position="170"/>
    </location>
</feature>
<evidence type="ECO:0000313" key="2">
    <source>
        <dbReference type="EMBL" id="TPD68436.1"/>
    </source>
</evidence>
<gene>
    <name evidence="2" type="ORF">FJA49_10240</name>
</gene>
<evidence type="ECO:0000256" key="1">
    <source>
        <dbReference type="SAM" id="Phobius"/>
    </source>
</evidence>
<protein>
    <submittedName>
        <fullName evidence="2">Uncharacterized protein</fullName>
    </submittedName>
</protein>
<keyword evidence="1" id="KW-1133">Transmembrane helix</keyword>
<feature type="transmembrane region" description="Helical" evidence="1">
    <location>
        <begin position="182"/>
        <end position="200"/>
    </location>
</feature>
<feature type="transmembrane region" description="Helical" evidence="1">
    <location>
        <begin position="130"/>
        <end position="147"/>
    </location>
</feature>
<dbReference type="OrthoDB" id="9786064at2"/>
<name>A0A501Q8S5_9FLAO</name>
<evidence type="ECO:0000313" key="3">
    <source>
        <dbReference type="Proteomes" id="UP000319175"/>
    </source>
</evidence>
<dbReference type="Proteomes" id="UP000319175">
    <property type="component" value="Unassembled WGS sequence"/>
</dbReference>
<sequence>MKKLLSIVSYVFHPMFISVYAVLLYFFLTDRYHPYQEVFLITIQVIILTILIPISIFYFLMTLGKANSFMLSEISQRRIPLVVNTILLYILITQSIRIELIPELYYFFFGALVSTILAFLFIFINLKASIHMIAISAITVFTIGFSLHTQTNHLYLVAFFVLLNGVVATSRLSMKAHDTKELIAGFLSGTLPQIALLYFWL</sequence>
<feature type="transmembrane region" description="Helical" evidence="1">
    <location>
        <begin position="7"/>
        <end position="27"/>
    </location>
</feature>
<dbReference type="AlphaFoldDB" id="A0A501Q8S5"/>
<accession>A0A501Q8S5</accession>
<keyword evidence="1" id="KW-0812">Transmembrane</keyword>
<dbReference type="EMBL" id="VFJE01000054">
    <property type="protein sequence ID" value="TPD68436.1"/>
    <property type="molecule type" value="Genomic_DNA"/>
</dbReference>
<keyword evidence="1" id="KW-0472">Membrane</keyword>
<feature type="transmembrane region" description="Helical" evidence="1">
    <location>
        <begin position="39"/>
        <end position="60"/>
    </location>
</feature>
<proteinExistence type="predicted"/>
<comment type="caution">
    <text evidence="2">The sequence shown here is derived from an EMBL/GenBank/DDBJ whole genome shotgun (WGS) entry which is preliminary data.</text>
</comment>
<reference evidence="2 3" key="1">
    <citation type="submission" date="2019-06" db="EMBL/GenBank/DDBJ databases">
        <title>Flavobacterium sp. MaA-Y11 from geoumgang.</title>
        <authorList>
            <person name="Jeong S."/>
        </authorList>
    </citation>
    <scope>NUCLEOTIDE SEQUENCE [LARGE SCALE GENOMIC DNA]</scope>
    <source>
        <strain evidence="2 3">MaA-Y11</strain>
    </source>
</reference>
<reference evidence="2 3" key="2">
    <citation type="submission" date="2019-06" db="EMBL/GenBank/DDBJ databases">
        <authorList>
            <person name="Seo Y."/>
        </authorList>
    </citation>
    <scope>NUCLEOTIDE SEQUENCE [LARGE SCALE GENOMIC DNA]</scope>
    <source>
        <strain evidence="2 3">MaA-Y11</strain>
    </source>
</reference>
<organism evidence="2 3">
    <name type="scientific">Flavobacterium microcysteis</name>
    <dbReference type="NCBI Taxonomy" id="2596891"/>
    <lineage>
        <taxon>Bacteria</taxon>
        <taxon>Pseudomonadati</taxon>
        <taxon>Bacteroidota</taxon>
        <taxon>Flavobacteriia</taxon>
        <taxon>Flavobacteriales</taxon>
        <taxon>Flavobacteriaceae</taxon>
        <taxon>Flavobacterium</taxon>
    </lineage>
</organism>
<feature type="transmembrane region" description="Helical" evidence="1">
    <location>
        <begin position="104"/>
        <end position="123"/>
    </location>
</feature>